<dbReference type="Proteomes" id="UP001516400">
    <property type="component" value="Unassembled WGS sequence"/>
</dbReference>
<feature type="non-terminal residue" evidence="1">
    <location>
        <position position="142"/>
    </location>
</feature>
<sequence length="142" mass="16742">DINLKLLSVNFNLNSVDVDELYQDFSDKCGRVLDELAPIHNVMKKNYHVSCFDNELKSKNNERDRAFGLFKNSRDEESWMCYKVLRKECTALNTLKKKKYFYCKVDMNKKNPWKTLKSLIKGNDRHNVYGRGIVFDVQGTDF</sequence>
<protein>
    <submittedName>
        <fullName evidence="1">Uncharacterized protein</fullName>
    </submittedName>
</protein>
<keyword evidence="2" id="KW-1185">Reference proteome</keyword>
<evidence type="ECO:0000313" key="2">
    <source>
        <dbReference type="Proteomes" id="UP001516400"/>
    </source>
</evidence>
<reference evidence="1 2" key="1">
    <citation type="journal article" date="2021" name="BMC Biol.">
        <title>Horizontally acquired antibacterial genes associated with adaptive radiation of ladybird beetles.</title>
        <authorList>
            <person name="Li H.S."/>
            <person name="Tang X.F."/>
            <person name="Huang Y.H."/>
            <person name="Xu Z.Y."/>
            <person name="Chen M.L."/>
            <person name="Du X.Y."/>
            <person name="Qiu B.Y."/>
            <person name="Chen P.T."/>
            <person name="Zhang W."/>
            <person name="Slipinski A."/>
            <person name="Escalona H.E."/>
            <person name="Waterhouse R.M."/>
            <person name="Zwick A."/>
            <person name="Pang H."/>
        </authorList>
    </citation>
    <scope>NUCLEOTIDE SEQUENCE [LARGE SCALE GENOMIC DNA]</scope>
    <source>
        <strain evidence="1">SYSU2018</strain>
    </source>
</reference>
<dbReference type="AlphaFoldDB" id="A0ABD2MZM4"/>
<gene>
    <name evidence="1" type="ORF">HHI36_022286</name>
</gene>
<evidence type="ECO:0000313" key="1">
    <source>
        <dbReference type="EMBL" id="KAL3271816.1"/>
    </source>
</evidence>
<proteinExistence type="predicted"/>
<feature type="non-terminal residue" evidence="1">
    <location>
        <position position="1"/>
    </location>
</feature>
<accession>A0ABD2MZM4</accession>
<dbReference type="EMBL" id="JABFTP020000042">
    <property type="protein sequence ID" value="KAL3271816.1"/>
    <property type="molecule type" value="Genomic_DNA"/>
</dbReference>
<name>A0ABD2MZM4_9CUCU</name>
<comment type="caution">
    <text evidence="1">The sequence shown here is derived from an EMBL/GenBank/DDBJ whole genome shotgun (WGS) entry which is preliminary data.</text>
</comment>
<organism evidence="1 2">
    <name type="scientific">Cryptolaemus montrouzieri</name>
    <dbReference type="NCBI Taxonomy" id="559131"/>
    <lineage>
        <taxon>Eukaryota</taxon>
        <taxon>Metazoa</taxon>
        <taxon>Ecdysozoa</taxon>
        <taxon>Arthropoda</taxon>
        <taxon>Hexapoda</taxon>
        <taxon>Insecta</taxon>
        <taxon>Pterygota</taxon>
        <taxon>Neoptera</taxon>
        <taxon>Endopterygota</taxon>
        <taxon>Coleoptera</taxon>
        <taxon>Polyphaga</taxon>
        <taxon>Cucujiformia</taxon>
        <taxon>Coccinelloidea</taxon>
        <taxon>Coccinellidae</taxon>
        <taxon>Scymninae</taxon>
        <taxon>Scymnini</taxon>
        <taxon>Cryptolaemus</taxon>
    </lineage>
</organism>